<dbReference type="EMBL" id="GDID01000013">
    <property type="protein sequence ID" value="JAP96593.1"/>
    <property type="molecule type" value="Transcribed_RNA"/>
</dbReference>
<sequence length="888" mass="101336">GADDTDTFGDTNFQASFEVAKAPKMIEGTDLFIPESLLMLMDQVDTAKPHKTQFIIQDDDGNEISSTSQQQDFQIQNLSHEKEPGLQSVNQAQQIDFSAIQLPKNNFHKDEKPNEQSFTQDTLIPEKNKKEKIISLMNSLTSEGIDPEELADQISNLNQKNKNAVLMALQKVQLGQNEFIQNVKKITKRIPSAKSILKPKMTQQLQMCPLPPQLLKQSSKSETVKIKKEELKPLNLVPVIQNSPVLNKQFDSSQILVFELQDIHQIQDPIGIQLPLIFADQKQIQFYALYFSKNDQFKNVLVTQKQTTLDTVLNGHFVYLVPVTQNPLAQYQVQQAQSRPRMHLAVVRQLQVKLFNVFHTQNEELKTICQKFIFEGFYQKDSQLLMDQTLQLQQNVNLLSPDLKVQLSRVSANQLYQNQMVQNKASKTTKLIKPKIKDVICVTIHSNYGAKQTSFQQIVFYDQNASEISLDQQNFQVNGLVNPEVLWRPSSQQIKVFALPVQLKIICEKDQIAALKLIQGTELEECCQNVSVMLNNKQVSSQKLSQYVDQAIVFNNIKIDTEQFARMVGQEELTDKKTFLYTVQSKLTIQLINNYENSLVLTMQNIQAQADRLHNLHQIQVCCLDDLRLEVQGKEQPTNSVIDVDENSSLPLFKLTKTFANQIVTLTLTFKEDFQLQNLVFTPHFSLQTVKTVYFYVDQNPISVINGFQLIPGFRNQQLKQNVPLQLKTPQSVQKLKMSYECFTEHVQLLQQEQYQKLAQATLLSQKSQYQISSAPQGLSIQIQVLSYTEDTHGFNSLLVQNNLREQIMGEVQTNGQGLLSQGDGLQVQFVSQQITTFGQIILDNFNCERIQISIDFKLELECVLKKNEICVINLCKGQNGKGPWAIE</sequence>
<accession>A0A146KIW4</accession>
<evidence type="ECO:0000313" key="1">
    <source>
        <dbReference type="EMBL" id="JAP96593.1"/>
    </source>
</evidence>
<name>A0A146KIW4_9EUKA</name>
<feature type="non-terminal residue" evidence="1">
    <location>
        <position position="1"/>
    </location>
</feature>
<protein>
    <submittedName>
        <fullName evidence="1">Uncharacterized protein</fullName>
    </submittedName>
</protein>
<reference evidence="1" key="1">
    <citation type="submission" date="2015-07" db="EMBL/GenBank/DDBJ databases">
        <title>Adaptation to a free-living lifestyle via gene acquisitions in the diplomonad Trepomonas sp. PC1.</title>
        <authorList>
            <person name="Xu F."/>
            <person name="Jerlstrom-Hultqvist J."/>
            <person name="Kolisko M."/>
            <person name="Simpson A.G.B."/>
            <person name="Roger A.J."/>
            <person name="Svard S.G."/>
            <person name="Andersson J.O."/>
        </authorList>
    </citation>
    <scope>NUCLEOTIDE SEQUENCE</scope>
    <source>
        <strain evidence="1">PC1</strain>
    </source>
</reference>
<dbReference type="AlphaFoldDB" id="A0A146KIW4"/>
<gene>
    <name evidence="1" type="ORF">TPC1_10016</name>
</gene>
<proteinExistence type="predicted"/>
<organism evidence="1">
    <name type="scientific">Trepomonas sp. PC1</name>
    <dbReference type="NCBI Taxonomy" id="1076344"/>
    <lineage>
        <taxon>Eukaryota</taxon>
        <taxon>Metamonada</taxon>
        <taxon>Diplomonadida</taxon>
        <taxon>Hexamitidae</taxon>
        <taxon>Hexamitinae</taxon>
        <taxon>Trepomonas</taxon>
    </lineage>
</organism>